<dbReference type="WBParaSite" id="GPUH_0001780301-mRNA-1">
    <property type="protein sequence ID" value="GPUH_0001780301-mRNA-1"/>
    <property type="gene ID" value="GPUH_0001780301"/>
</dbReference>
<proteinExistence type="predicted"/>
<organism evidence="3">
    <name type="scientific">Gongylonema pulchrum</name>
    <dbReference type="NCBI Taxonomy" id="637853"/>
    <lineage>
        <taxon>Eukaryota</taxon>
        <taxon>Metazoa</taxon>
        <taxon>Ecdysozoa</taxon>
        <taxon>Nematoda</taxon>
        <taxon>Chromadorea</taxon>
        <taxon>Rhabditida</taxon>
        <taxon>Spirurina</taxon>
        <taxon>Spiruromorpha</taxon>
        <taxon>Spiruroidea</taxon>
        <taxon>Gongylonematidae</taxon>
        <taxon>Gongylonema</taxon>
    </lineage>
</organism>
<dbReference type="AlphaFoldDB" id="A0A183E9Y8"/>
<evidence type="ECO:0000313" key="2">
    <source>
        <dbReference type="Proteomes" id="UP000271098"/>
    </source>
</evidence>
<reference evidence="3" key="1">
    <citation type="submission" date="2016-06" db="UniProtKB">
        <authorList>
            <consortium name="WormBaseParasite"/>
        </authorList>
    </citation>
    <scope>IDENTIFICATION</scope>
</reference>
<protein>
    <submittedName>
        <fullName evidence="3">Secreted protein</fullName>
    </submittedName>
</protein>
<evidence type="ECO:0000313" key="1">
    <source>
        <dbReference type="EMBL" id="VDN30439.1"/>
    </source>
</evidence>
<evidence type="ECO:0000313" key="3">
    <source>
        <dbReference type="WBParaSite" id="GPUH_0001780301-mRNA-1"/>
    </source>
</evidence>
<name>A0A183E9Y8_9BILA</name>
<gene>
    <name evidence="1" type="ORF">GPUH_LOCUS17778</name>
</gene>
<keyword evidence="2" id="KW-1185">Reference proteome</keyword>
<dbReference type="Proteomes" id="UP000271098">
    <property type="component" value="Unassembled WGS sequence"/>
</dbReference>
<dbReference type="EMBL" id="UYRT01085682">
    <property type="protein sequence ID" value="VDN30439.1"/>
    <property type="molecule type" value="Genomic_DNA"/>
</dbReference>
<reference evidence="1 2" key="2">
    <citation type="submission" date="2018-11" db="EMBL/GenBank/DDBJ databases">
        <authorList>
            <consortium name="Pathogen Informatics"/>
        </authorList>
    </citation>
    <scope>NUCLEOTIDE SEQUENCE [LARGE SCALE GENOMIC DNA]</scope>
</reference>
<accession>A0A183E9Y8</accession>
<sequence length="79" mass="8779">MQAYRVSPLYIVVEFVCELCQQCAKAFVDALQGFHSGFEALMAPWTALGDLIKQFGSLLRRGSSSKILKLNGSLSRRIL</sequence>